<feature type="region of interest" description="Disordered" evidence="1">
    <location>
        <begin position="256"/>
        <end position="275"/>
    </location>
</feature>
<organism evidence="3 4">
    <name type="scientific">Pyronema omphalodes (strain CBS 100304)</name>
    <name type="common">Pyronema confluens</name>
    <dbReference type="NCBI Taxonomy" id="1076935"/>
    <lineage>
        <taxon>Eukaryota</taxon>
        <taxon>Fungi</taxon>
        <taxon>Dikarya</taxon>
        <taxon>Ascomycota</taxon>
        <taxon>Pezizomycotina</taxon>
        <taxon>Pezizomycetes</taxon>
        <taxon>Pezizales</taxon>
        <taxon>Pyronemataceae</taxon>
        <taxon>Pyronema</taxon>
    </lineage>
</organism>
<dbReference type="Gene3D" id="1.10.490.10">
    <property type="entry name" value="Globins"/>
    <property type="match status" value="1"/>
</dbReference>
<dbReference type="PANTHER" id="PTHR42071:SF1">
    <property type="entry name" value="GLOBIN-SENSOR DOMAIN-CONTAINING PROTEIN"/>
    <property type="match status" value="1"/>
</dbReference>
<protein>
    <recommendedName>
        <fullName evidence="2">Globin-sensor domain-containing protein</fullName>
    </recommendedName>
</protein>
<gene>
    <name evidence="3" type="ORF">PCON_13867</name>
</gene>
<dbReference type="OrthoDB" id="10027058at2759"/>
<keyword evidence="4" id="KW-1185">Reference proteome</keyword>
<proteinExistence type="predicted"/>
<dbReference type="Proteomes" id="UP000018144">
    <property type="component" value="Unassembled WGS sequence"/>
</dbReference>
<reference evidence="3 4" key="1">
    <citation type="journal article" date="2013" name="PLoS Genet.">
        <title>The genome and development-dependent transcriptomes of Pyronema confluens: a window into fungal evolution.</title>
        <authorList>
            <person name="Traeger S."/>
            <person name="Altegoer F."/>
            <person name="Freitag M."/>
            <person name="Gabaldon T."/>
            <person name="Kempken F."/>
            <person name="Kumar A."/>
            <person name="Marcet-Houben M."/>
            <person name="Poggeler S."/>
            <person name="Stajich J.E."/>
            <person name="Nowrousian M."/>
        </authorList>
    </citation>
    <scope>NUCLEOTIDE SEQUENCE [LARGE SCALE GENOMIC DNA]</scope>
    <source>
        <strain evidence="4">CBS 100304</strain>
        <tissue evidence="3">Vegetative mycelium</tissue>
    </source>
</reference>
<dbReference type="EMBL" id="HF935944">
    <property type="protein sequence ID" value="CCX14274.1"/>
    <property type="molecule type" value="Genomic_DNA"/>
</dbReference>
<evidence type="ECO:0000313" key="4">
    <source>
        <dbReference type="Proteomes" id="UP000018144"/>
    </source>
</evidence>
<evidence type="ECO:0000256" key="1">
    <source>
        <dbReference type="SAM" id="MobiDB-lite"/>
    </source>
</evidence>
<accession>U4L9P2</accession>
<feature type="region of interest" description="Disordered" evidence="1">
    <location>
        <begin position="213"/>
        <end position="242"/>
    </location>
</feature>
<sequence>MQNIDRKSLYTSLESRVEYLHSFLDFGADDVQALALASKYIKTLIPAVVNLVYKKLLKYDITARAFTTRSTSYSGPVDSIPDENSPQIKYRKMFLRGYLQKLCSDPSKFEFWEYLDKVGMMHVGMGRKHPLHVEYIHIGVCLGYIQDVIFEAILSHPRLRMDQKMAIIKALGKVMWIQNDLFAKWYVRDGAEFEGSLDEIQIEAEGVLRGKKVVDPEKASDEDEEVKERSKDTSSLSGGCPFSAMMRDMEELALKDPGFTTPKDQNSPTGARIIPHVSGIPRLPVEKVGI</sequence>
<dbReference type="eggNOG" id="ENOG502QWQY">
    <property type="taxonomic scope" value="Eukaryota"/>
</dbReference>
<dbReference type="Pfam" id="PF11563">
    <property type="entry name" value="Protoglobin"/>
    <property type="match status" value="1"/>
</dbReference>
<dbReference type="GO" id="GO:0020037">
    <property type="term" value="F:heme binding"/>
    <property type="evidence" value="ECO:0007669"/>
    <property type="project" value="InterPro"/>
</dbReference>
<dbReference type="InterPro" id="IPR012292">
    <property type="entry name" value="Globin/Proto"/>
</dbReference>
<dbReference type="SUPFAM" id="SSF46458">
    <property type="entry name" value="Globin-like"/>
    <property type="match status" value="1"/>
</dbReference>
<feature type="domain" description="Globin-sensor" evidence="2">
    <location>
        <begin position="14"/>
        <end position="191"/>
    </location>
</feature>
<dbReference type="OMA" id="MRHIDAN"/>
<dbReference type="PANTHER" id="PTHR42071">
    <property type="entry name" value="PROTOGLOBIN DOMAIN-CONTAINING PROTEIN"/>
    <property type="match status" value="1"/>
</dbReference>
<dbReference type="AlphaFoldDB" id="U4L9P2"/>
<name>U4L9P2_PYROM</name>
<dbReference type="GO" id="GO:0019825">
    <property type="term" value="F:oxygen binding"/>
    <property type="evidence" value="ECO:0007669"/>
    <property type="project" value="InterPro"/>
</dbReference>
<evidence type="ECO:0000313" key="3">
    <source>
        <dbReference type="EMBL" id="CCX14274.1"/>
    </source>
</evidence>
<dbReference type="InterPro" id="IPR009050">
    <property type="entry name" value="Globin-like_sf"/>
</dbReference>
<dbReference type="InterPro" id="IPR044398">
    <property type="entry name" value="Globin-sensor_dom"/>
</dbReference>
<evidence type="ECO:0000259" key="2">
    <source>
        <dbReference type="Pfam" id="PF11563"/>
    </source>
</evidence>